<dbReference type="EMBL" id="JBBWWQ010000020">
    <property type="protein sequence ID" value="KAK8916408.1"/>
    <property type="molecule type" value="Genomic_DNA"/>
</dbReference>
<proteinExistence type="predicted"/>
<dbReference type="Gene3D" id="4.10.60.10">
    <property type="entry name" value="Zinc finger, CCHC-type"/>
    <property type="match status" value="1"/>
</dbReference>
<dbReference type="PANTHER" id="PTHR35317">
    <property type="entry name" value="OS04G0629600 PROTEIN"/>
    <property type="match status" value="1"/>
</dbReference>
<dbReference type="InterPro" id="IPR054722">
    <property type="entry name" value="PolX-like_BBD"/>
</dbReference>
<feature type="region of interest" description="Disordered" evidence="1">
    <location>
        <begin position="52"/>
        <end position="76"/>
    </location>
</feature>
<dbReference type="Pfam" id="PF13976">
    <property type="entry name" value="gag_pre-integrs"/>
    <property type="match status" value="1"/>
</dbReference>
<organism evidence="3 4">
    <name type="scientific">Platanthera zijinensis</name>
    <dbReference type="NCBI Taxonomy" id="2320716"/>
    <lineage>
        <taxon>Eukaryota</taxon>
        <taxon>Viridiplantae</taxon>
        <taxon>Streptophyta</taxon>
        <taxon>Embryophyta</taxon>
        <taxon>Tracheophyta</taxon>
        <taxon>Spermatophyta</taxon>
        <taxon>Magnoliopsida</taxon>
        <taxon>Liliopsida</taxon>
        <taxon>Asparagales</taxon>
        <taxon>Orchidaceae</taxon>
        <taxon>Orchidoideae</taxon>
        <taxon>Orchideae</taxon>
        <taxon>Orchidinae</taxon>
        <taxon>Platanthera</taxon>
    </lineage>
</organism>
<accession>A0AAP0FUM9</accession>
<feature type="region of interest" description="Disordered" evidence="1">
    <location>
        <begin position="230"/>
        <end position="255"/>
    </location>
</feature>
<evidence type="ECO:0000313" key="4">
    <source>
        <dbReference type="Proteomes" id="UP001418222"/>
    </source>
</evidence>
<protein>
    <recommendedName>
        <fullName evidence="2">CCHC-type domain-containing protein</fullName>
    </recommendedName>
</protein>
<dbReference type="InterPro" id="IPR025724">
    <property type="entry name" value="GAG-pre-integrase_dom"/>
</dbReference>
<evidence type="ECO:0000313" key="3">
    <source>
        <dbReference type="EMBL" id="KAK8916408.1"/>
    </source>
</evidence>
<evidence type="ECO:0000256" key="1">
    <source>
        <dbReference type="SAM" id="MobiDB-lite"/>
    </source>
</evidence>
<dbReference type="SUPFAM" id="SSF57756">
    <property type="entry name" value="Retrovirus zinc finger-like domains"/>
    <property type="match status" value="1"/>
</dbReference>
<feature type="compositionally biased region" description="Basic and acidic residues" evidence="1">
    <location>
        <begin position="52"/>
        <end position="66"/>
    </location>
</feature>
<dbReference type="Pfam" id="PF14223">
    <property type="entry name" value="Retrotran_gag_2"/>
    <property type="match status" value="1"/>
</dbReference>
<dbReference type="InterPro" id="IPR001878">
    <property type="entry name" value="Znf_CCHC"/>
</dbReference>
<dbReference type="GO" id="GO:0003676">
    <property type="term" value="F:nucleic acid binding"/>
    <property type="evidence" value="ECO:0007669"/>
    <property type="project" value="InterPro"/>
</dbReference>
<reference evidence="3 4" key="1">
    <citation type="journal article" date="2022" name="Nat. Plants">
        <title>Genomes of leafy and leafless Platanthera orchids illuminate the evolution of mycoheterotrophy.</title>
        <authorList>
            <person name="Li M.H."/>
            <person name="Liu K.W."/>
            <person name="Li Z."/>
            <person name="Lu H.C."/>
            <person name="Ye Q.L."/>
            <person name="Zhang D."/>
            <person name="Wang J.Y."/>
            <person name="Li Y.F."/>
            <person name="Zhong Z.M."/>
            <person name="Liu X."/>
            <person name="Yu X."/>
            <person name="Liu D.K."/>
            <person name="Tu X.D."/>
            <person name="Liu B."/>
            <person name="Hao Y."/>
            <person name="Liao X.Y."/>
            <person name="Jiang Y.T."/>
            <person name="Sun W.H."/>
            <person name="Chen J."/>
            <person name="Chen Y.Q."/>
            <person name="Ai Y."/>
            <person name="Zhai J.W."/>
            <person name="Wu S.S."/>
            <person name="Zhou Z."/>
            <person name="Hsiao Y.Y."/>
            <person name="Wu W.L."/>
            <person name="Chen Y.Y."/>
            <person name="Lin Y.F."/>
            <person name="Hsu J.L."/>
            <person name="Li C.Y."/>
            <person name="Wang Z.W."/>
            <person name="Zhao X."/>
            <person name="Zhong W.Y."/>
            <person name="Ma X.K."/>
            <person name="Ma L."/>
            <person name="Huang J."/>
            <person name="Chen G.Z."/>
            <person name="Huang M.Z."/>
            <person name="Huang L."/>
            <person name="Peng D.H."/>
            <person name="Luo Y.B."/>
            <person name="Zou S.Q."/>
            <person name="Chen S.P."/>
            <person name="Lan S."/>
            <person name="Tsai W.C."/>
            <person name="Van de Peer Y."/>
            <person name="Liu Z.J."/>
        </authorList>
    </citation>
    <scope>NUCLEOTIDE SEQUENCE [LARGE SCALE GENOMIC DNA]</scope>
    <source>
        <strain evidence="3">Lor287</strain>
    </source>
</reference>
<feature type="domain" description="CCHC-type" evidence="2">
    <location>
        <begin position="268"/>
        <end position="284"/>
    </location>
</feature>
<sequence length="554" mass="63017">MAAANSHMFQFSQNGVPIFVGEHYDFWKAHMRLLLQAQGLWELVDAEQIPEKEATGASKGGKEKETAGTSKTTSAEEAKNEAKALLLLHQGVGKDVYPRIMGAATPREAWNILQGEFQGSEKVISIKLQHQWKMWENISMKENESVKDFVSRIMCIVNQIRSLGDKLKDKKIAPKILRCLPPKFDPIVTTIEETKNIKTLCLTELMGSLQAHEERLKRGSEPLEQAFQTKTKLSQDKPAYKSTKPNQRGRGRGRFIEGRNSEVGNMQSCILCKRTNHIASECFYRCKRCKRPTHMEKDCWSKNKEEPKKKEEAKFLDTCERLFMTKTHHNETLKAFWYIDSGCSNHMTPNKHMFVTLDETKKSSVLLGDGKELKIEGMGDVAVISEDGVEKIIEAVHFVPSLAQSLLSVGQLMQRGYSILFEDGHCHIKLKNNSICIASVKMTENKMFPFNATIPDYALTCSNNSTALWHRRFCHLNIKSLKQLQEKEMVLGLPELKKEELHCEGCVMGKSHRLPFPTTSWKAKQPLELIHADLWGAVPYSHSLWAQVLSMLNR</sequence>
<comment type="caution">
    <text evidence="3">The sequence shown here is derived from an EMBL/GenBank/DDBJ whole genome shotgun (WGS) entry which is preliminary data.</text>
</comment>
<name>A0AAP0FUM9_9ASPA</name>
<dbReference type="Pfam" id="PF22936">
    <property type="entry name" value="Pol_BBD"/>
    <property type="match status" value="1"/>
</dbReference>
<dbReference type="AlphaFoldDB" id="A0AAP0FUM9"/>
<dbReference type="Proteomes" id="UP001418222">
    <property type="component" value="Unassembled WGS sequence"/>
</dbReference>
<dbReference type="InterPro" id="IPR036875">
    <property type="entry name" value="Znf_CCHC_sf"/>
</dbReference>
<dbReference type="SMART" id="SM00343">
    <property type="entry name" value="ZnF_C2HC"/>
    <property type="match status" value="2"/>
</dbReference>
<dbReference type="PANTHER" id="PTHR35317:SF36">
    <property type="match status" value="1"/>
</dbReference>
<gene>
    <name evidence="3" type="ORF">KSP39_PZI022184</name>
</gene>
<evidence type="ECO:0000259" key="2">
    <source>
        <dbReference type="SMART" id="SM00343"/>
    </source>
</evidence>
<feature type="domain" description="CCHC-type" evidence="2">
    <location>
        <begin position="285"/>
        <end position="301"/>
    </location>
</feature>
<dbReference type="GO" id="GO:0008270">
    <property type="term" value="F:zinc ion binding"/>
    <property type="evidence" value="ECO:0007669"/>
    <property type="project" value="InterPro"/>
</dbReference>
<keyword evidence="4" id="KW-1185">Reference proteome</keyword>